<protein>
    <submittedName>
        <fullName evidence="1">Uncharacterized protein</fullName>
    </submittedName>
</protein>
<evidence type="ECO:0000313" key="2">
    <source>
        <dbReference type="Proteomes" id="UP000499080"/>
    </source>
</evidence>
<sequence>MYPAWYLFARSAALFVIRKFGTKSLINLLSSLGFCASYHEAQQLELLTIYHSVQPTPAGTFCQYIFGNAYFNVATLDSLNTFHSMGGTKCITPSRALPPADSTKRVKSVPTDEEVGKLGVLELLISENVKMSALQQIVFQDLNVLNHIPSQIFSSCLLDILLMSGKYPSSQ</sequence>
<proteinExistence type="predicted"/>
<accession>A0A4Y2G1A3</accession>
<dbReference type="EMBL" id="BGPR01001107">
    <property type="protein sequence ID" value="GBM45684.1"/>
    <property type="molecule type" value="Genomic_DNA"/>
</dbReference>
<name>A0A4Y2G1A3_ARAVE</name>
<keyword evidence="2" id="KW-1185">Reference proteome</keyword>
<organism evidence="1 2">
    <name type="scientific">Araneus ventricosus</name>
    <name type="common">Orbweaver spider</name>
    <name type="synonym">Epeira ventricosa</name>
    <dbReference type="NCBI Taxonomy" id="182803"/>
    <lineage>
        <taxon>Eukaryota</taxon>
        <taxon>Metazoa</taxon>
        <taxon>Ecdysozoa</taxon>
        <taxon>Arthropoda</taxon>
        <taxon>Chelicerata</taxon>
        <taxon>Arachnida</taxon>
        <taxon>Araneae</taxon>
        <taxon>Araneomorphae</taxon>
        <taxon>Entelegynae</taxon>
        <taxon>Araneoidea</taxon>
        <taxon>Araneidae</taxon>
        <taxon>Araneus</taxon>
    </lineage>
</organism>
<gene>
    <name evidence="1" type="ORF">AVEN_237921_1</name>
</gene>
<dbReference type="AlphaFoldDB" id="A0A4Y2G1A3"/>
<dbReference type="OrthoDB" id="7473794at2759"/>
<dbReference type="Proteomes" id="UP000499080">
    <property type="component" value="Unassembled WGS sequence"/>
</dbReference>
<comment type="caution">
    <text evidence="1">The sequence shown here is derived from an EMBL/GenBank/DDBJ whole genome shotgun (WGS) entry which is preliminary data.</text>
</comment>
<evidence type="ECO:0000313" key="1">
    <source>
        <dbReference type="EMBL" id="GBM45684.1"/>
    </source>
</evidence>
<reference evidence="1 2" key="1">
    <citation type="journal article" date="2019" name="Sci. Rep.">
        <title>Orb-weaving spider Araneus ventricosus genome elucidates the spidroin gene catalogue.</title>
        <authorList>
            <person name="Kono N."/>
            <person name="Nakamura H."/>
            <person name="Ohtoshi R."/>
            <person name="Moran D.A.P."/>
            <person name="Shinohara A."/>
            <person name="Yoshida Y."/>
            <person name="Fujiwara M."/>
            <person name="Mori M."/>
            <person name="Tomita M."/>
            <person name="Arakawa K."/>
        </authorList>
    </citation>
    <scope>NUCLEOTIDE SEQUENCE [LARGE SCALE GENOMIC DNA]</scope>
</reference>